<dbReference type="Pfam" id="PF01883">
    <property type="entry name" value="FeS_assembly_P"/>
    <property type="match status" value="1"/>
</dbReference>
<accession>A0A897NFN6</accession>
<dbReference type="GO" id="GO:0005524">
    <property type="term" value="F:ATP binding"/>
    <property type="evidence" value="ECO:0007669"/>
    <property type="project" value="UniProtKB-UniRule"/>
</dbReference>
<dbReference type="Proteomes" id="UP000663305">
    <property type="component" value="Chromosome"/>
</dbReference>
<dbReference type="AlphaFoldDB" id="A0A897NFN6"/>
<evidence type="ECO:0000259" key="8">
    <source>
        <dbReference type="Pfam" id="PF10006"/>
    </source>
</evidence>
<dbReference type="InterPro" id="IPR044304">
    <property type="entry name" value="NUBPL-like"/>
</dbReference>
<dbReference type="GeneID" id="68862377"/>
<dbReference type="EMBL" id="CP064789">
    <property type="protein sequence ID" value="QSG13250.1"/>
    <property type="molecule type" value="Genomic_DNA"/>
</dbReference>
<dbReference type="InterPro" id="IPR027417">
    <property type="entry name" value="P-loop_NTPase"/>
</dbReference>
<dbReference type="InterPro" id="IPR019591">
    <property type="entry name" value="Mrp/NBP35_ATP-bd"/>
</dbReference>
<dbReference type="Pfam" id="PF10609">
    <property type="entry name" value="ParA"/>
    <property type="match status" value="1"/>
</dbReference>
<dbReference type="Pfam" id="PF10006">
    <property type="entry name" value="DUF2249"/>
    <property type="match status" value="1"/>
</dbReference>
<evidence type="ECO:0000259" key="7">
    <source>
        <dbReference type="Pfam" id="PF01883"/>
    </source>
</evidence>
<proteinExistence type="inferred from homology"/>
<keyword evidence="1 6" id="KW-0479">Metal-binding</keyword>
<evidence type="ECO:0000256" key="4">
    <source>
        <dbReference type="ARBA" id="ARBA00023004"/>
    </source>
</evidence>
<evidence type="ECO:0000256" key="1">
    <source>
        <dbReference type="ARBA" id="ARBA00022723"/>
    </source>
</evidence>
<feature type="binding site" evidence="6">
    <location>
        <begin position="107"/>
        <end position="114"/>
    </location>
    <ligand>
        <name>ATP</name>
        <dbReference type="ChEBI" id="CHEBI:30616"/>
    </ligand>
</feature>
<dbReference type="GO" id="GO:0051539">
    <property type="term" value="F:4 iron, 4 sulfur cluster binding"/>
    <property type="evidence" value="ECO:0007669"/>
    <property type="project" value="TreeGrafter"/>
</dbReference>
<protein>
    <recommendedName>
        <fullName evidence="6">Iron-sulfur cluster carrier protein</fullName>
    </recommendedName>
</protein>
<dbReference type="RefSeq" id="WP_229124996.1">
    <property type="nucleotide sequence ID" value="NZ_CP064789.1"/>
</dbReference>
<reference evidence="9" key="1">
    <citation type="submission" date="2020-11" db="EMBL/GenBank/DDBJ databases">
        <title>Carbohydrate-dependent, anaerobic sulfur respiration: A novel catabolism in halophilic archaea.</title>
        <authorList>
            <person name="Sorokin D.Y."/>
            <person name="Messina E."/>
            <person name="Smedile F."/>
            <person name="La Cono V."/>
            <person name="Hallsworth J.E."/>
            <person name="Yakimov M.M."/>
        </authorList>
    </citation>
    <scope>NUCLEOTIDE SEQUENCE</scope>
    <source>
        <strain evidence="9">HSR-Bgl</strain>
    </source>
</reference>
<sequence>MPASELPDDPYETVRETLSEVSVPGIESDLISAGVIYEIDLHGENLTVVVDMSPYPAASDENIMTGILEVTEEIPGIENVQVEQAGPDAELRSGVEAFDRVIAVASAKGGVGKSTVATHLAAALAAEEDVAIFDADVHGPNVDRILEVDGPVYATDDGQPIPIDYGGMEVMGVGLLQSDVPLAWRGAMAHDAVSDLFGDTAWRNDGTLVIDLPPGTGDVVLTTLQDVPVDGLIVVTTPFHTSVTDTNRTIDLFLDEGVPVLGAVVNMAEFTCEHCGEPNDLFADDLPNLATDVLATLPFDGAFQRRPTVGSAPAPIRELAASIEAEFDALAAYEPPEDAVDIRGLDPEPRRDRVREVFEALESGEQFRVVSDRDPTPIRQYLATLAEVEPASIDPFDVRRKSPDAWELTTVRP</sequence>
<dbReference type="InterPro" id="IPR018720">
    <property type="entry name" value="DUF2249"/>
</dbReference>
<comment type="subunit">
    <text evidence="6">Homodimer.</text>
</comment>
<keyword evidence="4 6" id="KW-0408">Iron</keyword>
<evidence type="ECO:0000313" key="10">
    <source>
        <dbReference type="Proteomes" id="UP000663305"/>
    </source>
</evidence>
<dbReference type="InterPro" id="IPR002744">
    <property type="entry name" value="MIP18-like"/>
</dbReference>
<dbReference type="Gene3D" id="3.40.50.300">
    <property type="entry name" value="P-loop containing nucleotide triphosphate hydrolases"/>
    <property type="match status" value="1"/>
</dbReference>
<dbReference type="GO" id="GO:0016226">
    <property type="term" value="P:iron-sulfur cluster assembly"/>
    <property type="evidence" value="ECO:0007669"/>
    <property type="project" value="InterPro"/>
</dbReference>
<dbReference type="PANTHER" id="PTHR42961">
    <property type="entry name" value="IRON-SULFUR PROTEIN NUBPL"/>
    <property type="match status" value="1"/>
</dbReference>
<evidence type="ECO:0000313" key="9">
    <source>
        <dbReference type="EMBL" id="QSG13250.1"/>
    </source>
</evidence>
<name>A0A897NFN6_9EURY</name>
<dbReference type="HAMAP" id="MF_02040">
    <property type="entry name" value="Mrp_NBP35"/>
    <property type="match status" value="1"/>
</dbReference>
<evidence type="ECO:0000256" key="5">
    <source>
        <dbReference type="ARBA" id="ARBA00023014"/>
    </source>
</evidence>
<comment type="function">
    <text evidence="6">Binds and transfers iron-sulfur (Fe-S) clusters to target apoproteins. Can hydrolyze ATP.</text>
</comment>
<gene>
    <name evidence="9" type="primary">mrp2</name>
    <name evidence="9" type="ORF">HSBGL_2856</name>
</gene>
<evidence type="ECO:0000256" key="2">
    <source>
        <dbReference type="ARBA" id="ARBA00022741"/>
    </source>
</evidence>
<dbReference type="PANTHER" id="PTHR42961:SF2">
    <property type="entry name" value="IRON-SULFUR PROTEIN NUBPL"/>
    <property type="match status" value="1"/>
</dbReference>
<keyword evidence="3 6" id="KW-0067">ATP-binding</keyword>
<dbReference type="InterPro" id="IPR034904">
    <property type="entry name" value="FSCA_dom_sf"/>
</dbReference>
<comment type="similarity">
    <text evidence="6">Belongs to the Mrp/NBP35 ATP-binding proteins family.</text>
</comment>
<dbReference type="SUPFAM" id="SSF52540">
    <property type="entry name" value="P-loop containing nucleoside triphosphate hydrolases"/>
    <property type="match status" value="1"/>
</dbReference>
<dbReference type="SUPFAM" id="SSF117916">
    <property type="entry name" value="Fe-S cluster assembly (FSCA) domain-like"/>
    <property type="match status" value="1"/>
</dbReference>
<keyword evidence="5 6" id="KW-0411">Iron-sulfur</keyword>
<evidence type="ECO:0000256" key="3">
    <source>
        <dbReference type="ARBA" id="ARBA00022840"/>
    </source>
</evidence>
<feature type="domain" description="MIP18 family-like" evidence="7">
    <location>
        <begin position="12"/>
        <end position="82"/>
    </location>
</feature>
<organism evidence="9 10">
    <name type="scientific">Halapricum desulfuricans</name>
    <dbReference type="NCBI Taxonomy" id="2841257"/>
    <lineage>
        <taxon>Archaea</taxon>
        <taxon>Methanobacteriati</taxon>
        <taxon>Methanobacteriota</taxon>
        <taxon>Stenosarchaea group</taxon>
        <taxon>Halobacteria</taxon>
        <taxon>Halobacteriales</taxon>
        <taxon>Haloarculaceae</taxon>
        <taxon>Halapricum</taxon>
    </lineage>
</organism>
<dbReference type="CDD" id="cd02037">
    <property type="entry name" value="Mrp_NBP35"/>
    <property type="match status" value="1"/>
</dbReference>
<keyword evidence="6" id="KW-0378">Hydrolase</keyword>
<evidence type="ECO:0000256" key="6">
    <source>
        <dbReference type="HAMAP-Rule" id="MF_02040"/>
    </source>
</evidence>
<dbReference type="GO" id="GO:0016887">
    <property type="term" value="F:ATP hydrolysis activity"/>
    <property type="evidence" value="ECO:0007669"/>
    <property type="project" value="UniProtKB-UniRule"/>
</dbReference>
<dbReference type="Gene3D" id="3.30.300.130">
    <property type="entry name" value="Fe-S cluster assembly (FSCA)"/>
    <property type="match status" value="1"/>
</dbReference>
<dbReference type="InterPro" id="IPR033756">
    <property type="entry name" value="YlxH/NBP35"/>
</dbReference>
<keyword evidence="2 6" id="KW-0547">Nucleotide-binding</keyword>
<feature type="domain" description="DUF2249" evidence="8">
    <location>
        <begin position="340"/>
        <end position="410"/>
    </location>
</feature>
<dbReference type="GO" id="GO:0140663">
    <property type="term" value="F:ATP-dependent FeS chaperone activity"/>
    <property type="evidence" value="ECO:0007669"/>
    <property type="project" value="InterPro"/>
</dbReference>
<dbReference type="GO" id="GO:0046872">
    <property type="term" value="F:metal ion binding"/>
    <property type="evidence" value="ECO:0007669"/>
    <property type="project" value="UniProtKB-KW"/>
</dbReference>